<accession>A0A934X8A1</accession>
<gene>
    <name evidence="3" type="ORF">IPF40_14210</name>
</gene>
<dbReference type="AlphaFoldDB" id="A0A934X8A1"/>
<evidence type="ECO:0000313" key="3">
    <source>
        <dbReference type="EMBL" id="MBK6302130.1"/>
    </source>
</evidence>
<dbReference type="EMBL" id="JADIXZ010000007">
    <property type="protein sequence ID" value="MBK6302130.1"/>
    <property type="molecule type" value="Genomic_DNA"/>
</dbReference>
<evidence type="ECO:0000313" key="4">
    <source>
        <dbReference type="Proteomes" id="UP000718281"/>
    </source>
</evidence>
<reference evidence="3 4" key="1">
    <citation type="submission" date="2020-10" db="EMBL/GenBank/DDBJ databases">
        <title>Connecting structure to function with the recovery of over 1000 high-quality activated sludge metagenome-assembled genomes encoding full-length rRNA genes using long-read sequencing.</title>
        <authorList>
            <person name="Singleton C.M."/>
            <person name="Petriglieri F."/>
            <person name="Kristensen J.M."/>
            <person name="Kirkegaard R.H."/>
            <person name="Michaelsen T.Y."/>
            <person name="Andersen M.H."/>
            <person name="Karst S.M."/>
            <person name="Dueholm M.S."/>
            <person name="Nielsen P.H."/>
            <person name="Albertsen M."/>
        </authorList>
    </citation>
    <scope>NUCLEOTIDE SEQUENCE [LARGE SCALE GENOMIC DNA]</scope>
    <source>
        <strain evidence="3">AalE_18-Q3-R2-46_BAT3C.188</strain>
    </source>
</reference>
<keyword evidence="2" id="KW-0472">Membrane</keyword>
<protein>
    <submittedName>
        <fullName evidence="3">DUF4386 domain-containing protein</fullName>
    </submittedName>
</protein>
<keyword evidence="2" id="KW-0812">Transmembrane</keyword>
<proteinExistence type="predicted"/>
<feature type="transmembrane region" description="Helical" evidence="2">
    <location>
        <begin position="12"/>
        <end position="34"/>
    </location>
</feature>
<feature type="region of interest" description="Disordered" evidence="1">
    <location>
        <begin position="212"/>
        <end position="242"/>
    </location>
</feature>
<evidence type="ECO:0000256" key="1">
    <source>
        <dbReference type="SAM" id="MobiDB-lite"/>
    </source>
</evidence>
<comment type="caution">
    <text evidence="3">The sequence shown here is derived from an EMBL/GenBank/DDBJ whole genome shotgun (WGS) entry which is preliminary data.</text>
</comment>
<feature type="transmembrane region" description="Helical" evidence="2">
    <location>
        <begin position="129"/>
        <end position="150"/>
    </location>
</feature>
<organism evidence="3 4">
    <name type="scientific">Candidatus Phosphoribacter hodrii</name>
    <dbReference type="NCBI Taxonomy" id="2953743"/>
    <lineage>
        <taxon>Bacteria</taxon>
        <taxon>Bacillati</taxon>
        <taxon>Actinomycetota</taxon>
        <taxon>Actinomycetes</taxon>
        <taxon>Micrococcales</taxon>
        <taxon>Dermatophilaceae</taxon>
        <taxon>Candidatus Phosphoribacter</taxon>
    </lineage>
</organism>
<feature type="transmembrane region" description="Helical" evidence="2">
    <location>
        <begin position="162"/>
        <end position="180"/>
    </location>
</feature>
<feature type="transmembrane region" description="Helical" evidence="2">
    <location>
        <begin position="186"/>
        <end position="206"/>
    </location>
</feature>
<feature type="transmembrane region" description="Helical" evidence="2">
    <location>
        <begin position="46"/>
        <end position="71"/>
    </location>
</feature>
<feature type="transmembrane region" description="Helical" evidence="2">
    <location>
        <begin position="83"/>
        <end position="109"/>
    </location>
</feature>
<name>A0A934X8A1_9MICO</name>
<evidence type="ECO:0000256" key="2">
    <source>
        <dbReference type="SAM" id="Phobius"/>
    </source>
</evidence>
<sequence length="242" mass="25118">MFSSRTTGRIAGALYFVTHVTSVGAVILYGASAYDSQSPLAGRSSVLIGALLEIVLAVGVVGTGIALLPLLRRYSSGVAAGYLALRTLEASVILAGVVVLLPVVAQPSLSTSPGLGSDAILSLRLIHDWTFLVGPGLIVPFHTVLLAWLLWRKGLVPRFIPILGFIGGPLVGVMNLALMFGVSRPIAATAVPAFAWEVSLAAYLILRGIRQPSDTSRSTPSPSETATSVTVEAESATASQRG</sequence>
<dbReference type="InterPro" id="IPR025495">
    <property type="entry name" value="DUF4386"/>
</dbReference>
<feature type="compositionally biased region" description="Low complexity" evidence="1">
    <location>
        <begin position="212"/>
        <end position="230"/>
    </location>
</feature>
<keyword evidence="2" id="KW-1133">Transmembrane helix</keyword>
<dbReference type="Pfam" id="PF14329">
    <property type="entry name" value="DUF4386"/>
    <property type="match status" value="1"/>
</dbReference>
<dbReference type="Proteomes" id="UP000718281">
    <property type="component" value="Unassembled WGS sequence"/>
</dbReference>